<protein>
    <submittedName>
        <fullName evidence="1">Phosphoglycolate phosphatase</fullName>
    </submittedName>
</protein>
<dbReference type="GO" id="GO:0008967">
    <property type="term" value="F:phosphoglycolate phosphatase activity"/>
    <property type="evidence" value="ECO:0007669"/>
    <property type="project" value="TreeGrafter"/>
</dbReference>
<name>A0A562JEI8_9FIRM</name>
<evidence type="ECO:0000313" key="2">
    <source>
        <dbReference type="Proteomes" id="UP000315343"/>
    </source>
</evidence>
<gene>
    <name evidence="1" type="ORF">LY60_01361</name>
</gene>
<dbReference type="AlphaFoldDB" id="A0A562JEI8"/>
<evidence type="ECO:0000313" key="1">
    <source>
        <dbReference type="EMBL" id="TWH81607.1"/>
    </source>
</evidence>
<dbReference type="PANTHER" id="PTHR43434:SF1">
    <property type="entry name" value="PHOSPHOGLYCOLATE PHOSPHATASE"/>
    <property type="match status" value="1"/>
</dbReference>
<dbReference type="Gene3D" id="3.40.50.1000">
    <property type="entry name" value="HAD superfamily/HAD-like"/>
    <property type="match status" value="1"/>
</dbReference>
<dbReference type="InterPro" id="IPR023214">
    <property type="entry name" value="HAD_sf"/>
</dbReference>
<keyword evidence="2" id="KW-1185">Reference proteome</keyword>
<dbReference type="SUPFAM" id="SSF56784">
    <property type="entry name" value="HAD-like"/>
    <property type="match status" value="1"/>
</dbReference>
<dbReference type="PANTHER" id="PTHR43434">
    <property type="entry name" value="PHOSPHOGLYCOLATE PHOSPHATASE"/>
    <property type="match status" value="1"/>
</dbReference>
<proteinExistence type="predicted"/>
<sequence length="212" mass="24068">MTKEGIIFDLDGTLWDSSESVTNSWNEAIATYGNINYKMTVQAMKGFMGKTIDEIAALFFADFSLDERKQIVDRCLMYEQDYIEKNGGILFPEVEETLELLSSQYSLSIVSNCQEGYIEAFLKYYNLNKYFDDFENPGRTGKTKGENIKLVTERNNLDRAVYIGDTEGDLSSARFAGIPFIHARYGFGKIKDVVPYVNSVSQIPAMVKEIIK</sequence>
<dbReference type="Gene3D" id="1.10.150.240">
    <property type="entry name" value="Putative phosphatase, domain 2"/>
    <property type="match status" value="1"/>
</dbReference>
<dbReference type="SFLD" id="SFLDS00003">
    <property type="entry name" value="Haloacid_Dehalogenase"/>
    <property type="match status" value="1"/>
</dbReference>
<dbReference type="InterPro" id="IPR023198">
    <property type="entry name" value="PGP-like_dom2"/>
</dbReference>
<dbReference type="RefSeq" id="WP_145082096.1">
    <property type="nucleotide sequence ID" value="NZ_JAYFNS010000042.1"/>
</dbReference>
<dbReference type="InterPro" id="IPR041492">
    <property type="entry name" value="HAD_2"/>
</dbReference>
<organism evidence="1 2">
    <name type="scientific">Sedimentibacter saalensis</name>
    <dbReference type="NCBI Taxonomy" id="130788"/>
    <lineage>
        <taxon>Bacteria</taxon>
        <taxon>Bacillati</taxon>
        <taxon>Bacillota</taxon>
        <taxon>Tissierellia</taxon>
        <taxon>Sedimentibacter</taxon>
    </lineage>
</organism>
<reference evidence="1 2" key="1">
    <citation type="submission" date="2019-07" db="EMBL/GenBank/DDBJ databases">
        <title>Genomic Encyclopedia of Type Strains, Phase I: the one thousand microbial genomes (KMG-I) project.</title>
        <authorList>
            <person name="Kyrpides N."/>
        </authorList>
    </citation>
    <scope>NUCLEOTIDE SEQUENCE [LARGE SCALE GENOMIC DNA]</scope>
    <source>
        <strain evidence="1 2">DSM 13558</strain>
    </source>
</reference>
<comment type="caution">
    <text evidence="1">The sequence shown here is derived from an EMBL/GenBank/DDBJ whole genome shotgun (WGS) entry which is preliminary data.</text>
</comment>
<dbReference type="Pfam" id="PF13419">
    <property type="entry name" value="HAD_2"/>
    <property type="match status" value="1"/>
</dbReference>
<dbReference type="InterPro" id="IPR006439">
    <property type="entry name" value="HAD-SF_hydro_IA"/>
</dbReference>
<dbReference type="GO" id="GO:0006281">
    <property type="term" value="P:DNA repair"/>
    <property type="evidence" value="ECO:0007669"/>
    <property type="project" value="TreeGrafter"/>
</dbReference>
<accession>A0A562JEI8</accession>
<dbReference type="EMBL" id="VLKH01000003">
    <property type="protein sequence ID" value="TWH81607.1"/>
    <property type="molecule type" value="Genomic_DNA"/>
</dbReference>
<dbReference type="SFLD" id="SFLDG01129">
    <property type="entry name" value="C1.5:_HAD__Beta-PGM__Phosphata"/>
    <property type="match status" value="1"/>
</dbReference>
<dbReference type="OrthoDB" id="9792518at2"/>
<dbReference type="InterPro" id="IPR050155">
    <property type="entry name" value="HAD-like_hydrolase_sf"/>
</dbReference>
<dbReference type="InterPro" id="IPR036412">
    <property type="entry name" value="HAD-like_sf"/>
</dbReference>
<dbReference type="Proteomes" id="UP000315343">
    <property type="component" value="Unassembled WGS sequence"/>
</dbReference>
<dbReference type="NCBIfam" id="TIGR01549">
    <property type="entry name" value="HAD-SF-IA-v1"/>
    <property type="match status" value="1"/>
</dbReference>